<proteinExistence type="predicted"/>
<dbReference type="InterPro" id="IPR016195">
    <property type="entry name" value="Pol/histidinol_Pase-like"/>
</dbReference>
<dbReference type="InterPro" id="IPR003141">
    <property type="entry name" value="Pol/His_phosphatase_N"/>
</dbReference>
<gene>
    <name evidence="3" type="ORF">D9V37_02565</name>
</gene>
<dbReference type="Proteomes" id="UP000281708">
    <property type="component" value="Unassembled WGS sequence"/>
</dbReference>
<feature type="compositionally biased region" description="Basic and acidic residues" evidence="1">
    <location>
        <begin position="263"/>
        <end position="272"/>
    </location>
</feature>
<dbReference type="PANTHER" id="PTHR42924:SF3">
    <property type="entry name" value="POLYMERASE_HISTIDINOL PHOSPHATASE N-TERMINAL DOMAIN-CONTAINING PROTEIN"/>
    <property type="match status" value="1"/>
</dbReference>
<dbReference type="Gene3D" id="3.20.20.140">
    <property type="entry name" value="Metal-dependent hydrolases"/>
    <property type="match status" value="1"/>
</dbReference>
<sequence>MDLHTHSTRSDGTASPAELVAQAAEAGLSVVALTDHDTTAGWDEAAAAAERHGVELVRGIEMSTELRGRSVHLLGYLFDPDHPPLVAELERILAGREGRLPAMVARLTDAGYELTEADVLAAAPSGAVLGRPHVADALVARGYVGHRDEAFATLLGPGGVGYVPRYGTPLEDAVRILTEAGGATVVAHPWGRARALQPDDLARLSVLGLAGVEVDHQDHTPEQRAELGSLARSMDLVATGSSDFHGTGKTDHELGVNTTDPAEYARLRERAR</sequence>
<dbReference type="SMART" id="SM00481">
    <property type="entry name" value="POLIIIAc"/>
    <property type="match status" value="1"/>
</dbReference>
<comment type="caution">
    <text evidence="3">The sequence shown here is derived from an EMBL/GenBank/DDBJ whole genome shotgun (WGS) entry which is preliminary data.</text>
</comment>
<dbReference type="InterPro" id="IPR004013">
    <property type="entry name" value="PHP_dom"/>
</dbReference>
<keyword evidence="4" id="KW-1185">Reference proteome</keyword>
<organism evidence="3 4">
    <name type="scientific">Nocardioides mangrovicus</name>
    <dbReference type="NCBI Taxonomy" id="2478913"/>
    <lineage>
        <taxon>Bacteria</taxon>
        <taxon>Bacillati</taxon>
        <taxon>Actinomycetota</taxon>
        <taxon>Actinomycetes</taxon>
        <taxon>Propionibacteriales</taxon>
        <taxon>Nocardioidaceae</taxon>
        <taxon>Nocardioides</taxon>
    </lineage>
</organism>
<feature type="domain" description="Polymerase/histidinol phosphatase N-terminal" evidence="2">
    <location>
        <begin position="1"/>
        <end position="66"/>
    </location>
</feature>
<dbReference type="Pfam" id="PF02811">
    <property type="entry name" value="PHP"/>
    <property type="match status" value="1"/>
</dbReference>
<dbReference type="Gene3D" id="1.10.150.650">
    <property type="match status" value="1"/>
</dbReference>
<dbReference type="AlphaFoldDB" id="A0A3L8P7C4"/>
<dbReference type="InterPro" id="IPR052018">
    <property type="entry name" value="PHP_domain"/>
</dbReference>
<dbReference type="SUPFAM" id="SSF89550">
    <property type="entry name" value="PHP domain-like"/>
    <property type="match status" value="1"/>
</dbReference>
<dbReference type="PANTHER" id="PTHR42924">
    <property type="entry name" value="EXONUCLEASE"/>
    <property type="match status" value="1"/>
</dbReference>
<dbReference type="GO" id="GO:0035312">
    <property type="term" value="F:5'-3' DNA exonuclease activity"/>
    <property type="evidence" value="ECO:0007669"/>
    <property type="project" value="TreeGrafter"/>
</dbReference>
<dbReference type="OrthoDB" id="9804333at2"/>
<evidence type="ECO:0000313" key="4">
    <source>
        <dbReference type="Proteomes" id="UP000281708"/>
    </source>
</evidence>
<evidence type="ECO:0000313" key="3">
    <source>
        <dbReference type="EMBL" id="RLV51256.1"/>
    </source>
</evidence>
<evidence type="ECO:0000256" key="1">
    <source>
        <dbReference type="SAM" id="MobiDB-lite"/>
    </source>
</evidence>
<reference evidence="3 4" key="1">
    <citation type="submission" date="2018-10" db="EMBL/GenBank/DDBJ databases">
        <title>Marmoricola sp. 4Q3S-7 whole genome shotgun sequence.</title>
        <authorList>
            <person name="Li F."/>
        </authorList>
    </citation>
    <scope>NUCLEOTIDE SEQUENCE [LARGE SCALE GENOMIC DNA]</scope>
    <source>
        <strain evidence="3 4">4Q3S-7</strain>
    </source>
</reference>
<feature type="region of interest" description="Disordered" evidence="1">
    <location>
        <begin position="242"/>
        <end position="272"/>
    </location>
</feature>
<evidence type="ECO:0000259" key="2">
    <source>
        <dbReference type="SMART" id="SM00481"/>
    </source>
</evidence>
<accession>A0A3L8P7C4</accession>
<dbReference type="GO" id="GO:0004534">
    <property type="term" value="F:5'-3' RNA exonuclease activity"/>
    <property type="evidence" value="ECO:0007669"/>
    <property type="project" value="TreeGrafter"/>
</dbReference>
<dbReference type="EMBL" id="RDBE01000001">
    <property type="protein sequence ID" value="RLV51256.1"/>
    <property type="molecule type" value="Genomic_DNA"/>
</dbReference>
<dbReference type="CDD" id="cd07438">
    <property type="entry name" value="PHP_HisPPase_AMP"/>
    <property type="match status" value="1"/>
</dbReference>
<name>A0A3L8P7C4_9ACTN</name>
<protein>
    <submittedName>
        <fullName evidence="3">PHP domain-containing protein</fullName>
    </submittedName>
</protein>